<feature type="compositionally biased region" description="Pro residues" evidence="1">
    <location>
        <begin position="503"/>
        <end position="512"/>
    </location>
</feature>
<name>A0A4R3ZBW9_9FIRM</name>
<dbReference type="GeneID" id="98914085"/>
<proteinExistence type="predicted"/>
<dbReference type="AlphaFoldDB" id="A0A4R3ZBW9"/>
<feature type="region of interest" description="Disordered" evidence="1">
    <location>
        <begin position="434"/>
        <end position="529"/>
    </location>
</feature>
<gene>
    <name evidence="2" type="ORF">EDD60_101262</name>
</gene>
<evidence type="ECO:0000313" key="3">
    <source>
        <dbReference type="Proteomes" id="UP000295515"/>
    </source>
</evidence>
<comment type="caution">
    <text evidence="2">The sequence shown here is derived from an EMBL/GenBank/DDBJ whole genome shotgun (WGS) entry which is preliminary data.</text>
</comment>
<dbReference type="Proteomes" id="UP000295515">
    <property type="component" value="Unassembled WGS sequence"/>
</dbReference>
<evidence type="ECO:0000313" key="2">
    <source>
        <dbReference type="EMBL" id="TCW02956.1"/>
    </source>
</evidence>
<dbReference type="EMBL" id="SMCQ01000001">
    <property type="protein sequence ID" value="TCW02956.1"/>
    <property type="molecule type" value="Genomic_DNA"/>
</dbReference>
<sequence>MKKWRFLSNQNSTIVGINDAGIETFTANMNKSLVREIIQNSLDAVIDGCTDPVEVEFVQFDILRESIPDVDELQRAINKCKKSNQNEPDAYKFFLNAENILSQPKIRVLRISDHKTKGLEGTDTCEKGISWSRLVKESGSSNKGQGSGGSFGIGKAAAFACSDLRTVFYSSKDARGLLSNFGVAKLVSFEDKNPGDWTTGIGYYSEDNRFVAINELTKFDINYNRVDSGTDIYILGMHDTDDFENTFTKAVLLDFLVSLVNKKLVVRIQNQIIDSTTLSKYMNKLNPYESEEIKDLLEYYHLLTSHDPKIKKIKLDSAKYGKQFGFKDGECTLYLKEDEGLNRKIMITRRAGMRILEQNRISGSIDFTGVLIIEGNQMNESFKKMEVPSHDAWEPGRVRGEEKKYNNILLGLRKYLRETVKDLFGKVTTNSMDALGASDFLPDKSTDEEEKSLKKDEMSTRIKSLEGKVIEPSKERTRSIDKVEVDSDPEGETGSGKGEEPGPVKPTPPHPGPVIGVNPRNQGGLKNKEGNEKNLKKIQVKKRLMCTNAKSGIYHLSFIVPSNTSEAKLEFTLSGEQSDFELPILNAKVLNGNAKVTSIKGNKVFLSGLEKGKNLKTEIQVEFDKYCMMEVDYYACKK</sequence>
<keyword evidence="3" id="KW-1185">Reference proteome</keyword>
<reference evidence="2 3" key="1">
    <citation type="submission" date="2019-03" db="EMBL/GenBank/DDBJ databases">
        <title>Genomic Encyclopedia of Type Strains, Phase IV (KMG-IV): sequencing the most valuable type-strain genomes for metagenomic binning, comparative biology and taxonomic classification.</title>
        <authorList>
            <person name="Goeker M."/>
        </authorList>
    </citation>
    <scope>NUCLEOTIDE SEQUENCE [LARGE SCALE GENOMIC DNA]</scope>
    <source>
        <strain evidence="2 3">DSM 29487</strain>
    </source>
</reference>
<protein>
    <submittedName>
        <fullName evidence="2">Uncharacterized protein</fullName>
    </submittedName>
</protein>
<dbReference type="RefSeq" id="WP_132226125.1">
    <property type="nucleotide sequence ID" value="NZ_JANKBF010000002.1"/>
</dbReference>
<feature type="compositionally biased region" description="Basic and acidic residues" evidence="1">
    <location>
        <begin position="441"/>
        <end position="485"/>
    </location>
</feature>
<evidence type="ECO:0000256" key="1">
    <source>
        <dbReference type="SAM" id="MobiDB-lite"/>
    </source>
</evidence>
<accession>A0A4R3ZBW9</accession>
<organism evidence="2 3">
    <name type="scientific">Longibaculum muris</name>
    <dbReference type="NCBI Taxonomy" id="1796628"/>
    <lineage>
        <taxon>Bacteria</taxon>
        <taxon>Bacillati</taxon>
        <taxon>Bacillota</taxon>
        <taxon>Erysipelotrichia</taxon>
        <taxon>Erysipelotrichales</taxon>
        <taxon>Coprobacillaceae</taxon>
        <taxon>Longibaculum</taxon>
    </lineage>
</organism>